<feature type="compositionally biased region" description="Polar residues" evidence="1">
    <location>
        <begin position="130"/>
        <end position="147"/>
    </location>
</feature>
<feature type="region of interest" description="Disordered" evidence="1">
    <location>
        <begin position="115"/>
        <end position="147"/>
    </location>
</feature>
<protein>
    <recommendedName>
        <fullName evidence="4">PE domain-containing protein</fullName>
    </recommendedName>
</protein>
<proteinExistence type="predicted"/>
<comment type="caution">
    <text evidence="2">The sequence shown here is derived from an EMBL/GenBank/DDBJ whole genome shotgun (WGS) entry which is preliminary data.</text>
</comment>
<dbReference type="RefSeq" id="WP_345431542.1">
    <property type="nucleotide sequence ID" value="NZ_BAABHK010000004.1"/>
</dbReference>
<evidence type="ECO:0000313" key="2">
    <source>
        <dbReference type="EMBL" id="GAA4625818.1"/>
    </source>
</evidence>
<gene>
    <name evidence="2" type="ORF">GCM10023196_031480</name>
</gene>
<accession>A0ABP8U9I5</accession>
<evidence type="ECO:0000256" key="1">
    <source>
        <dbReference type="SAM" id="MobiDB-lite"/>
    </source>
</evidence>
<evidence type="ECO:0000313" key="3">
    <source>
        <dbReference type="Proteomes" id="UP001501442"/>
    </source>
</evidence>
<sequence>MPPENKGAEPGSQWPKGWIGGGDPDVKWAPEKIGHAASILEEALAVLGGNDAVSKLQNDPVTAADLGDWDAGRALAVTTQAAHDHITSVYQEWALEYAAAAKMLRKMAARYTDTEHALTSHARQVGAQERQATSNDNPTWPNVPSAD</sequence>
<evidence type="ECO:0008006" key="4">
    <source>
        <dbReference type="Google" id="ProtNLM"/>
    </source>
</evidence>
<keyword evidence="3" id="KW-1185">Reference proteome</keyword>
<feature type="region of interest" description="Disordered" evidence="1">
    <location>
        <begin position="1"/>
        <end position="26"/>
    </location>
</feature>
<dbReference type="EMBL" id="BAABHK010000004">
    <property type="protein sequence ID" value="GAA4625818.1"/>
    <property type="molecule type" value="Genomic_DNA"/>
</dbReference>
<name>A0ABP8U9I5_9ACTN</name>
<dbReference type="Proteomes" id="UP001501442">
    <property type="component" value="Unassembled WGS sequence"/>
</dbReference>
<reference evidence="3" key="1">
    <citation type="journal article" date="2019" name="Int. J. Syst. Evol. Microbiol.">
        <title>The Global Catalogue of Microorganisms (GCM) 10K type strain sequencing project: providing services to taxonomists for standard genome sequencing and annotation.</title>
        <authorList>
            <consortium name="The Broad Institute Genomics Platform"/>
            <consortium name="The Broad Institute Genome Sequencing Center for Infectious Disease"/>
            <person name="Wu L."/>
            <person name="Ma J."/>
        </authorList>
    </citation>
    <scope>NUCLEOTIDE SEQUENCE [LARGE SCALE GENOMIC DNA]</scope>
    <source>
        <strain evidence="3">JCM 17939</strain>
    </source>
</reference>
<organism evidence="2 3">
    <name type="scientific">Actinoallomurus vinaceus</name>
    <dbReference type="NCBI Taxonomy" id="1080074"/>
    <lineage>
        <taxon>Bacteria</taxon>
        <taxon>Bacillati</taxon>
        <taxon>Actinomycetota</taxon>
        <taxon>Actinomycetes</taxon>
        <taxon>Streptosporangiales</taxon>
        <taxon>Thermomonosporaceae</taxon>
        <taxon>Actinoallomurus</taxon>
    </lineage>
</organism>